<evidence type="ECO:0000256" key="2">
    <source>
        <dbReference type="SAM" id="SignalP"/>
    </source>
</evidence>
<evidence type="ECO:0000259" key="3">
    <source>
        <dbReference type="SMART" id="SM00409"/>
    </source>
</evidence>
<name>A0A9W7WIH2_TRIRA</name>
<dbReference type="SUPFAM" id="SSF48726">
    <property type="entry name" value="Immunoglobulin"/>
    <property type="match status" value="1"/>
</dbReference>
<comment type="caution">
    <text evidence="4">The sequence shown here is derived from an EMBL/GenBank/DDBJ whole genome shotgun (WGS) entry which is preliminary data.</text>
</comment>
<feature type="transmembrane region" description="Helical" evidence="1">
    <location>
        <begin position="233"/>
        <end position="254"/>
    </location>
</feature>
<dbReference type="InterPro" id="IPR036179">
    <property type="entry name" value="Ig-like_dom_sf"/>
</dbReference>
<keyword evidence="1" id="KW-0812">Transmembrane</keyword>
<evidence type="ECO:0000256" key="1">
    <source>
        <dbReference type="SAM" id="Phobius"/>
    </source>
</evidence>
<feature type="domain" description="Immunoglobulin" evidence="3">
    <location>
        <begin position="125"/>
        <end position="208"/>
    </location>
</feature>
<dbReference type="EMBL" id="JAFHDT010000016">
    <property type="protein sequence ID" value="KAI7798678.1"/>
    <property type="molecule type" value="Genomic_DNA"/>
</dbReference>
<keyword evidence="2" id="KW-0732">Signal</keyword>
<evidence type="ECO:0000313" key="5">
    <source>
        <dbReference type="Proteomes" id="UP001059041"/>
    </source>
</evidence>
<sequence length="263" mass="29406">MTILVGGSRFSLLKHLLLLSLFTCIDDSEETTPQQVEGKKGDSVTLNCSFTNEVGYILLLIRTKKITFCSEEKCDCHICQTGPCDMTLKDLMFDDASTYTLNVYRNEKSETVLQPVSFTYRLHIRDDISLNAGDNLTLGVLLPEAVEVRHHQHIEHEVLWRKGDKPNKRVTVSDGNLTISNITASDTGTYKVLDHNNKTLITVNLEVNGTKASEHQNSKDEPPTKKEDTGSRIGIWLVIPFGLVFCVILFLILLSKKQSGPVV</sequence>
<feature type="domain" description="Immunoglobulin" evidence="3">
    <location>
        <begin position="33"/>
        <end position="121"/>
    </location>
</feature>
<keyword evidence="1" id="KW-1133">Transmembrane helix</keyword>
<dbReference type="AlphaFoldDB" id="A0A9W7WIH2"/>
<dbReference type="Proteomes" id="UP001059041">
    <property type="component" value="Linkage Group LG16"/>
</dbReference>
<dbReference type="Gene3D" id="2.60.40.10">
    <property type="entry name" value="Immunoglobulins"/>
    <property type="match status" value="2"/>
</dbReference>
<dbReference type="SMART" id="SM00409">
    <property type="entry name" value="IG"/>
    <property type="match status" value="2"/>
</dbReference>
<dbReference type="InterPro" id="IPR013783">
    <property type="entry name" value="Ig-like_fold"/>
</dbReference>
<feature type="signal peptide" evidence="2">
    <location>
        <begin position="1"/>
        <end position="28"/>
    </location>
</feature>
<gene>
    <name evidence="4" type="ORF">IRJ41_013258</name>
</gene>
<accession>A0A9W7WIH2</accession>
<keyword evidence="1" id="KW-0472">Membrane</keyword>
<evidence type="ECO:0000313" key="4">
    <source>
        <dbReference type="EMBL" id="KAI7798678.1"/>
    </source>
</evidence>
<feature type="chain" id="PRO_5040769160" description="Immunoglobulin domain-containing protein" evidence="2">
    <location>
        <begin position="29"/>
        <end position="263"/>
    </location>
</feature>
<dbReference type="OrthoDB" id="8933312at2759"/>
<keyword evidence="5" id="KW-1185">Reference proteome</keyword>
<organism evidence="4 5">
    <name type="scientific">Triplophysa rosa</name>
    <name type="common">Cave loach</name>
    <dbReference type="NCBI Taxonomy" id="992332"/>
    <lineage>
        <taxon>Eukaryota</taxon>
        <taxon>Metazoa</taxon>
        <taxon>Chordata</taxon>
        <taxon>Craniata</taxon>
        <taxon>Vertebrata</taxon>
        <taxon>Euteleostomi</taxon>
        <taxon>Actinopterygii</taxon>
        <taxon>Neopterygii</taxon>
        <taxon>Teleostei</taxon>
        <taxon>Ostariophysi</taxon>
        <taxon>Cypriniformes</taxon>
        <taxon>Nemacheilidae</taxon>
        <taxon>Triplophysa</taxon>
    </lineage>
</organism>
<reference evidence="4" key="1">
    <citation type="submission" date="2021-02" db="EMBL/GenBank/DDBJ databases">
        <title>Comparative genomics reveals that relaxation of natural selection precedes convergent phenotypic evolution of cavefish.</title>
        <authorList>
            <person name="Peng Z."/>
        </authorList>
    </citation>
    <scope>NUCLEOTIDE SEQUENCE</scope>
    <source>
        <tissue evidence="4">Muscle</tissue>
    </source>
</reference>
<proteinExistence type="predicted"/>
<dbReference type="InterPro" id="IPR003599">
    <property type="entry name" value="Ig_sub"/>
</dbReference>
<protein>
    <recommendedName>
        <fullName evidence="3">Immunoglobulin domain-containing protein</fullName>
    </recommendedName>
</protein>